<accession>A0ABW0X4D4</accession>
<evidence type="ECO:0000313" key="1">
    <source>
        <dbReference type="EMBL" id="MFC5663415.1"/>
    </source>
</evidence>
<dbReference type="Proteomes" id="UP001595975">
    <property type="component" value="Unassembled WGS sequence"/>
</dbReference>
<name>A0ABW0X4D4_9ACTN</name>
<evidence type="ECO:0008006" key="3">
    <source>
        <dbReference type="Google" id="ProtNLM"/>
    </source>
</evidence>
<comment type="caution">
    <text evidence="1">The sequence shown here is derived from an EMBL/GenBank/DDBJ whole genome shotgun (WGS) entry which is preliminary data.</text>
</comment>
<gene>
    <name evidence="1" type="ORF">ACFP3U_10540</name>
</gene>
<keyword evidence="2" id="KW-1185">Reference proteome</keyword>
<dbReference type="RefSeq" id="WP_380225080.1">
    <property type="nucleotide sequence ID" value="NZ_JBHSOF010000010.1"/>
</dbReference>
<reference evidence="2" key="1">
    <citation type="journal article" date="2019" name="Int. J. Syst. Evol. Microbiol.">
        <title>The Global Catalogue of Microorganisms (GCM) 10K type strain sequencing project: providing services to taxonomists for standard genome sequencing and annotation.</title>
        <authorList>
            <consortium name="The Broad Institute Genomics Platform"/>
            <consortium name="The Broad Institute Genome Sequencing Center for Infectious Disease"/>
            <person name="Wu L."/>
            <person name="Ma J."/>
        </authorList>
    </citation>
    <scope>NUCLEOTIDE SEQUENCE [LARGE SCALE GENOMIC DNA]</scope>
    <source>
        <strain evidence="2">CGMCC 4.1437</strain>
    </source>
</reference>
<protein>
    <recommendedName>
        <fullName evidence="3">Secreted protein</fullName>
    </recommendedName>
</protein>
<evidence type="ECO:0000313" key="2">
    <source>
        <dbReference type="Proteomes" id="UP001595975"/>
    </source>
</evidence>
<proteinExistence type="predicted"/>
<dbReference type="EMBL" id="JBHSOF010000010">
    <property type="protein sequence ID" value="MFC5663415.1"/>
    <property type="molecule type" value="Genomic_DNA"/>
</dbReference>
<organism evidence="1 2">
    <name type="scientific">Kitasatospora misakiensis</name>
    <dbReference type="NCBI Taxonomy" id="67330"/>
    <lineage>
        <taxon>Bacteria</taxon>
        <taxon>Bacillati</taxon>
        <taxon>Actinomycetota</taxon>
        <taxon>Actinomycetes</taxon>
        <taxon>Kitasatosporales</taxon>
        <taxon>Streptomycetaceae</taxon>
        <taxon>Kitasatospora</taxon>
    </lineage>
</organism>
<sequence>MKQLVRRIGQTVALTLPVVLVTTGTLAVTRVPWAPPTSLDQQVVAASSEDGAGIGRAASTARTPDGLAPQDALRVALMDELRAHNPGSALDLLERAMREQPSLTPYCSSLATELGKAAVRKYQGDVQRARTFARAVCDGSFAAGASG</sequence>